<dbReference type="Proteomes" id="UP000290189">
    <property type="component" value="Unassembled WGS sequence"/>
</dbReference>
<dbReference type="EMBL" id="CDSF01000080">
    <property type="protein sequence ID" value="CEO97747.1"/>
    <property type="molecule type" value="Genomic_DNA"/>
</dbReference>
<evidence type="ECO:0000313" key="6">
    <source>
        <dbReference type="Proteomes" id="UP000039324"/>
    </source>
</evidence>
<accession>A0A0G4IRC7</accession>
<dbReference type="AlphaFoldDB" id="A0A0G4IRC7"/>
<evidence type="ECO:0000313" key="5">
    <source>
        <dbReference type="EMBL" id="SPQ98294.1"/>
    </source>
</evidence>
<reference evidence="4 6" key="1">
    <citation type="submission" date="2015-02" db="EMBL/GenBank/DDBJ databases">
        <authorList>
            <person name="Chooi Y.-H."/>
        </authorList>
    </citation>
    <scope>NUCLEOTIDE SEQUENCE [LARGE SCALE GENOMIC DNA]</scope>
    <source>
        <strain evidence="4">E3</strain>
    </source>
</reference>
<evidence type="ECO:0000313" key="7">
    <source>
        <dbReference type="Proteomes" id="UP000290189"/>
    </source>
</evidence>
<reference evidence="5 7" key="2">
    <citation type="submission" date="2018-03" db="EMBL/GenBank/DDBJ databases">
        <authorList>
            <person name="Fogelqvist J."/>
        </authorList>
    </citation>
    <scope>NUCLEOTIDE SEQUENCE [LARGE SCALE GENOMIC DNA]</scope>
</reference>
<evidence type="ECO:0000256" key="3">
    <source>
        <dbReference type="SAM" id="SignalP"/>
    </source>
</evidence>
<evidence type="ECO:0000256" key="1">
    <source>
        <dbReference type="SAM" id="Coils"/>
    </source>
</evidence>
<proteinExistence type="predicted"/>
<evidence type="ECO:0008006" key="8">
    <source>
        <dbReference type="Google" id="ProtNLM"/>
    </source>
</evidence>
<feature type="coiled-coil region" evidence="1">
    <location>
        <begin position="454"/>
        <end position="481"/>
    </location>
</feature>
<keyword evidence="2" id="KW-0472">Membrane</keyword>
<geneLocation type="mitochondrion" evidence="5"/>
<organism evidence="4 6">
    <name type="scientific">Plasmodiophora brassicae</name>
    <name type="common">Clubroot disease agent</name>
    <dbReference type="NCBI Taxonomy" id="37360"/>
    <lineage>
        <taxon>Eukaryota</taxon>
        <taxon>Sar</taxon>
        <taxon>Rhizaria</taxon>
        <taxon>Endomyxa</taxon>
        <taxon>Phytomyxea</taxon>
        <taxon>Plasmodiophorida</taxon>
        <taxon>Plasmodiophoridae</taxon>
        <taxon>Plasmodiophora</taxon>
    </lineage>
</organism>
<feature type="coiled-coil region" evidence="1">
    <location>
        <begin position="247"/>
        <end position="274"/>
    </location>
</feature>
<keyword evidence="3" id="KW-0732">Signal</keyword>
<feature type="chain" id="PRO_5035990730" description="SUN domain-containing protein" evidence="3">
    <location>
        <begin position="30"/>
        <end position="648"/>
    </location>
</feature>
<evidence type="ECO:0000313" key="4">
    <source>
        <dbReference type="EMBL" id="CEO97747.1"/>
    </source>
</evidence>
<feature type="signal peptide" evidence="3">
    <location>
        <begin position="1"/>
        <end position="29"/>
    </location>
</feature>
<feature type="coiled-coil region" evidence="1">
    <location>
        <begin position="370"/>
        <end position="425"/>
    </location>
</feature>
<keyword evidence="2" id="KW-1133">Transmembrane helix</keyword>
<feature type="transmembrane region" description="Helical" evidence="2">
    <location>
        <begin position="607"/>
        <end position="631"/>
    </location>
</feature>
<dbReference type="EMBL" id="OVEO01000009">
    <property type="protein sequence ID" value="SPQ98294.1"/>
    <property type="molecule type" value="Genomic_DNA"/>
</dbReference>
<sequence length="648" mass="72812">MRGCGYARMVAGPIGLLIALVVQDGEVGADKVTWKLESVHHPFPNQRWILPEVDFWKRQSDGTQLRVLCSFAYTSDAQTYSSVNGKTLSVVRPESNRFWIRFEFDILSEDVDIAPFTTIRFARRPGDDFAANFIRVSFEYKQIEHMMFAKYDVRADCTHEIAVKMEAITKTISRSFAPKKEDISDEEQMAEPVHALSSDIAQTPPSQTRRRRQRWNANPGLCLETIRLSGAIVSGFEDEREHLLDNITRQAGEIERLKGNLATAKQQRDRLRWISVMDVVKAARLNRDLEAVKAGQAQEVTVRNEAVTELGRQRDELLSRFTLQALEIEFLNEKAALLGDQLNYQLDPTSKRHANEFIQRDGNRETHRGVTELERERAHLLAKVTRLSRELEEVKSQATRGSQEISRLKLKVAVLINERDNVQTQGSYQAQEISNLIGLTALLEQQRCSQQVEVNQQALQIMELENERRGLLTNITRQETNISSLKQQVASLRHGRTSLTQQVAALRHGRTSQHKQTRNLASGLLLASSAAVWKLAARAPTPAKERFEMAKKKLVAPASLVMGAGIVAVAAGVALKLARHPEPPAPTPVSPAAPANPLPRVYIAAEYHWPVIAFATVTVIFTTVAAVVLICDCCPRRRHPEGHWHGLL</sequence>
<name>A0A0G4IRC7_PLABS</name>
<keyword evidence="5" id="KW-0496">Mitochondrion</keyword>
<feature type="transmembrane region" description="Helical" evidence="2">
    <location>
        <begin position="558"/>
        <end position="578"/>
    </location>
</feature>
<keyword evidence="2" id="KW-0812">Transmembrane</keyword>
<protein>
    <recommendedName>
        <fullName evidence="8">SUN domain-containing protein</fullName>
    </recommendedName>
</protein>
<evidence type="ECO:0000256" key="2">
    <source>
        <dbReference type="SAM" id="Phobius"/>
    </source>
</evidence>
<gene>
    <name evidence="4" type="ORF">PBRA_005861</name>
    <name evidence="5" type="ORF">PLBR_LOCUS5509</name>
</gene>
<dbReference type="Proteomes" id="UP000039324">
    <property type="component" value="Unassembled WGS sequence"/>
</dbReference>
<keyword evidence="1" id="KW-0175">Coiled coil</keyword>
<keyword evidence="6" id="KW-1185">Reference proteome</keyword>